<evidence type="ECO:0000256" key="1">
    <source>
        <dbReference type="ARBA" id="ARBA00004123"/>
    </source>
</evidence>
<dbReference type="GO" id="GO:0005634">
    <property type="term" value="C:nucleus"/>
    <property type="evidence" value="ECO:0007669"/>
    <property type="project" value="UniProtKB-SubCell"/>
</dbReference>
<dbReference type="Proteomes" id="UP000593564">
    <property type="component" value="Unassembled WGS sequence"/>
</dbReference>
<keyword evidence="8" id="KW-1185">Reference proteome</keyword>
<feature type="domain" description="NAC" evidence="6">
    <location>
        <begin position="1"/>
        <end position="71"/>
    </location>
</feature>
<keyword evidence="4" id="KW-0804">Transcription</keyword>
<gene>
    <name evidence="7" type="ORF">HYC85_015657</name>
</gene>
<dbReference type="SUPFAM" id="SSF101941">
    <property type="entry name" value="NAC domain"/>
    <property type="match status" value="1"/>
</dbReference>
<dbReference type="Gene3D" id="2.170.150.80">
    <property type="entry name" value="NAC domain"/>
    <property type="match status" value="1"/>
</dbReference>
<dbReference type="GO" id="GO:0006355">
    <property type="term" value="P:regulation of DNA-templated transcription"/>
    <property type="evidence" value="ECO:0007669"/>
    <property type="project" value="InterPro"/>
</dbReference>
<reference evidence="8" key="1">
    <citation type="journal article" date="2020" name="Nat. Commun.">
        <title>Genome assembly of wild tea tree DASZ reveals pedigree and selection history of tea varieties.</title>
        <authorList>
            <person name="Zhang W."/>
            <person name="Zhang Y."/>
            <person name="Qiu H."/>
            <person name="Guo Y."/>
            <person name="Wan H."/>
            <person name="Zhang X."/>
            <person name="Scossa F."/>
            <person name="Alseekh S."/>
            <person name="Zhang Q."/>
            <person name="Wang P."/>
            <person name="Xu L."/>
            <person name="Schmidt M.H."/>
            <person name="Jia X."/>
            <person name="Li D."/>
            <person name="Zhu A."/>
            <person name="Guo F."/>
            <person name="Chen W."/>
            <person name="Ni D."/>
            <person name="Usadel B."/>
            <person name="Fernie A.R."/>
            <person name="Wen W."/>
        </authorList>
    </citation>
    <scope>NUCLEOTIDE SEQUENCE [LARGE SCALE GENOMIC DNA]</scope>
    <source>
        <strain evidence="8">cv. G240</strain>
    </source>
</reference>
<dbReference type="InterPro" id="IPR003441">
    <property type="entry name" value="NAC-dom"/>
</dbReference>
<sequence length="71" mass="8183">MQQQVQTTPTGQWKATREVDEVIHEGKIVGLKKFFVFDKGNGPTESRTGWLMHEYSVHHSIIPIHKVKNNL</sequence>
<accession>A0A7J7GXH8</accession>
<evidence type="ECO:0000256" key="3">
    <source>
        <dbReference type="ARBA" id="ARBA00023125"/>
    </source>
</evidence>
<organism evidence="7 8">
    <name type="scientific">Camellia sinensis</name>
    <name type="common">Tea plant</name>
    <name type="synonym">Thea sinensis</name>
    <dbReference type="NCBI Taxonomy" id="4442"/>
    <lineage>
        <taxon>Eukaryota</taxon>
        <taxon>Viridiplantae</taxon>
        <taxon>Streptophyta</taxon>
        <taxon>Embryophyta</taxon>
        <taxon>Tracheophyta</taxon>
        <taxon>Spermatophyta</taxon>
        <taxon>Magnoliopsida</taxon>
        <taxon>eudicotyledons</taxon>
        <taxon>Gunneridae</taxon>
        <taxon>Pentapetalae</taxon>
        <taxon>asterids</taxon>
        <taxon>Ericales</taxon>
        <taxon>Theaceae</taxon>
        <taxon>Camellia</taxon>
    </lineage>
</organism>
<comment type="subcellular location">
    <subcellularLocation>
        <location evidence="1">Nucleus</location>
    </subcellularLocation>
</comment>
<evidence type="ECO:0000256" key="4">
    <source>
        <dbReference type="ARBA" id="ARBA00023163"/>
    </source>
</evidence>
<dbReference type="GO" id="GO:0003677">
    <property type="term" value="F:DNA binding"/>
    <property type="evidence" value="ECO:0007669"/>
    <property type="project" value="UniProtKB-KW"/>
</dbReference>
<dbReference type="AlphaFoldDB" id="A0A7J7GXH8"/>
<evidence type="ECO:0000256" key="2">
    <source>
        <dbReference type="ARBA" id="ARBA00023015"/>
    </source>
</evidence>
<dbReference type="PANTHER" id="PTHR31989">
    <property type="entry name" value="NAC DOMAIN-CONTAINING PROTEIN 82-RELATED"/>
    <property type="match status" value="1"/>
</dbReference>
<dbReference type="PROSITE" id="PS51005">
    <property type="entry name" value="NAC"/>
    <property type="match status" value="1"/>
</dbReference>
<reference evidence="7 8" key="2">
    <citation type="submission" date="2020-07" db="EMBL/GenBank/DDBJ databases">
        <title>Genome assembly of wild tea tree DASZ reveals pedigree and selection history of tea varieties.</title>
        <authorList>
            <person name="Zhang W."/>
        </authorList>
    </citation>
    <scope>NUCLEOTIDE SEQUENCE [LARGE SCALE GENOMIC DNA]</scope>
    <source>
        <strain evidence="8">cv. G240</strain>
        <tissue evidence="7">Leaf</tissue>
    </source>
</reference>
<dbReference type="InterPro" id="IPR036093">
    <property type="entry name" value="NAC_dom_sf"/>
</dbReference>
<evidence type="ECO:0000313" key="7">
    <source>
        <dbReference type="EMBL" id="KAF5945429.1"/>
    </source>
</evidence>
<dbReference type="EMBL" id="JACBKZ010000007">
    <property type="protein sequence ID" value="KAF5945429.1"/>
    <property type="molecule type" value="Genomic_DNA"/>
</dbReference>
<evidence type="ECO:0000256" key="5">
    <source>
        <dbReference type="ARBA" id="ARBA00023242"/>
    </source>
</evidence>
<keyword evidence="3" id="KW-0238">DNA-binding</keyword>
<evidence type="ECO:0000259" key="6">
    <source>
        <dbReference type="PROSITE" id="PS51005"/>
    </source>
</evidence>
<proteinExistence type="predicted"/>
<protein>
    <recommendedName>
        <fullName evidence="6">NAC domain-containing protein</fullName>
    </recommendedName>
</protein>
<comment type="caution">
    <text evidence="7">The sequence shown here is derived from an EMBL/GenBank/DDBJ whole genome shotgun (WGS) entry which is preliminary data.</text>
</comment>
<evidence type="ECO:0000313" key="8">
    <source>
        <dbReference type="Proteomes" id="UP000593564"/>
    </source>
</evidence>
<keyword evidence="5" id="KW-0539">Nucleus</keyword>
<name>A0A7J7GXH8_CAMSI</name>
<keyword evidence="2" id="KW-0805">Transcription regulation</keyword>
<dbReference type="Pfam" id="PF02365">
    <property type="entry name" value="NAM"/>
    <property type="match status" value="1"/>
</dbReference>